<dbReference type="Pfam" id="PF13560">
    <property type="entry name" value="HTH_31"/>
    <property type="match status" value="1"/>
</dbReference>
<dbReference type="InterPro" id="IPR043917">
    <property type="entry name" value="DUF5753"/>
</dbReference>
<evidence type="ECO:0000313" key="2">
    <source>
        <dbReference type="EMBL" id="MFC7329555.1"/>
    </source>
</evidence>
<accession>A0ABW2KJK0</accession>
<name>A0ABW2KJK0_9ACTN</name>
<dbReference type="RefSeq" id="WP_379872205.1">
    <property type="nucleotide sequence ID" value="NZ_JBHTBH010000008.1"/>
</dbReference>
<evidence type="ECO:0000259" key="1">
    <source>
        <dbReference type="Pfam" id="PF19054"/>
    </source>
</evidence>
<dbReference type="Proteomes" id="UP001596540">
    <property type="component" value="Unassembled WGS sequence"/>
</dbReference>
<reference evidence="3" key="1">
    <citation type="journal article" date="2019" name="Int. J. Syst. Evol. Microbiol.">
        <title>The Global Catalogue of Microorganisms (GCM) 10K type strain sequencing project: providing services to taxonomists for standard genome sequencing and annotation.</title>
        <authorList>
            <consortium name="The Broad Institute Genomics Platform"/>
            <consortium name="The Broad Institute Genome Sequencing Center for Infectious Disease"/>
            <person name="Wu L."/>
            <person name="Ma J."/>
        </authorList>
    </citation>
    <scope>NUCLEOTIDE SEQUENCE [LARGE SCALE GENOMIC DNA]</scope>
    <source>
        <strain evidence="3">CGMCC 4.7382</strain>
    </source>
</reference>
<organism evidence="2 3">
    <name type="scientific">Marinactinospora rubrisoli</name>
    <dbReference type="NCBI Taxonomy" id="2715399"/>
    <lineage>
        <taxon>Bacteria</taxon>
        <taxon>Bacillati</taxon>
        <taxon>Actinomycetota</taxon>
        <taxon>Actinomycetes</taxon>
        <taxon>Streptosporangiales</taxon>
        <taxon>Nocardiopsidaceae</taxon>
        <taxon>Marinactinospora</taxon>
    </lineage>
</organism>
<dbReference type="EMBL" id="JBHTBH010000008">
    <property type="protein sequence ID" value="MFC7329555.1"/>
    <property type="molecule type" value="Genomic_DNA"/>
</dbReference>
<comment type="caution">
    <text evidence="2">The sequence shown here is derived from an EMBL/GenBank/DDBJ whole genome shotgun (WGS) entry which is preliminary data.</text>
</comment>
<evidence type="ECO:0000313" key="3">
    <source>
        <dbReference type="Proteomes" id="UP001596540"/>
    </source>
</evidence>
<gene>
    <name evidence="2" type="ORF">ACFQRF_17625</name>
</gene>
<keyword evidence="3" id="KW-1185">Reference proteome</keyword>
<dbReference type="Pfam" id="PF19054">
    <property type="entry name" value="DUF5753"/>
    <property type="match status" value="1"/>
</dbReference>
<feature type="domain" description="DUF5753" evidence="1">
    <location>
        <begin position="91"/>
        <end position="268"/>
    </location>
</feature>
<protein>
    <submittedName>
        <fullName evidence="2">Helix-turn-helix domain-containing protein</fullName>
    </submittedName>
</protein>
<proteinExistence type="predicted"/>
<sequence>MGRWQLAREMRRLRGDRPVAEVAKAMRMTVAAVHRWETAGPEGMVPSSGTMARLLEYYAIDGEEAAWLRHLREQARKRGWWQSYTVDKYYGTMIGLEETASRIQLFGSQLVPGLLQTREYAHAVVRATCPDESADVIDQRVEVRMQRQKRWASAESPKLWAIVGETVIRQRVGGTRVMAEQLTRMIELADSPKLHLQVIPYSVGGHAALEASAFQILRLDEIDLSVIYLESRRSSLYLEEQADIDDYQNVFDHLRTAGLGTVQTRELLVKVRDEMRKE</sequence>